<evidence type="ECO:0000313" key="2">
    <source>
        <dbReference type="EMBL" id="KAI9261525.1"/>
    </source>
</evidence>
<gene>
    <name evidence="2" type="ORF">BDA99DRAFT_511603</name>
</gene>
<evidence type="ECO:0000256" key="1">
    <source>
        <dbReference type="SAM" id="MobiDB-lite"/>
    </source>
</evidence>
<feature type="region of interest" description="Disordered" evidence="1">
    <location>
        <begin position="1"/>
        <end position="34"/>
    </location>
</feature>
<dbReference type="AlphaFoldDB" id="A0AAD5K9F4"/>
<reference evidence="2" key="1">
    <citation type="journal article" date="2022" name="IScience">
        <title>Evolution of zygomycete secretomes and the origins of terrestrial fungal ecologies.</title>
        <authorList>
            <person name="Chang Y."/>
            <person name="Wang Y."/>
            <person name="Mondo S."/>
            <person name="Ahrendt S."/>
            <person name="Andreopoulos W."/>
            <person name="Barry K."/>
            <person name="Beard J."/>
            <person name="Benny G.L."/>
            <person name="Blankenship S."/>
            <person name="Bonito G."/>
            <person name="Cuomo C."/>
            <person name="Desiro A."/>
            <person name="Gervers K.A."/>
            <person name="Hundley H."/>
            <person name="Kuo A."/>
            <person name="LaButti K."/>
            <person name="Lang B.F."/>
            <person name="Lipzen A."/>
            <person name="O'Donnell K."/>
            <person name="Pangilinan J."/>
            <person name="Reynolds N."/>
            <person name="Sandor L."/>
            <person name="Smith M.E."/>
            <person name="Tsang A."/>
            <person name="Grigoriev I.V."/>
            <person name="Stajich J.E."/>
            <person name="Spatafora J.W."/>
        </authorList>
    </citation>
    <scope>NUCLEOTIDE SEQUENCE</scope>
    <source>
        <strain evidence="2">RSA 2281</strain>
    </source>
</reference>
<evidence type="ECO:0000313" key="3">
    <source>
        <dbReference type="Proteomes" id="UP001209540"/>
    </source>
</evidence>
<protein>
    <submittedName>
        <fullName evidence="2">Uncharacterized protein</fullName>
    </submittedName>
</protein>
<proteinExistence type="predicted"/>
<reference evidence="2" key="2">
    <citation type="submission" date="2023-02" db="EMBL/GenBank/DDBJ databases">
        <authorList>
            <consortium name="DOE Joint Genome Institute"/>
            <person name="Mondo S.J."/>
            <person name="Chang Y."/>
            <person name="Wang Y."/>
            <person name="Ahrendt S."/>
            <person name="Andreopoulos W."/>
            <person name="Barry K."/>
            <person name="Beard J."/>
            <person name="Benny G.L."/>
            <person name="Blankenship S."/>
            <person name="Bonito G."/>
            <person name="Cuomo C."/>
            <person name="Desiro A."/>
            <person name="Gervers K.A."/>
            <person name="Hundley H."/>
            <person name="Kuo A."/>
            <person name="LaButti K."/>
            <person name="Lang B.F."/>
            <person name="Lipzen A."/>
            <person name="O'Donnell K."/>
            <person name="Pangilinan J."/>
            <person name="Reynolds N."/>
            <person name="Sandor L."/>
            <person name="Smith M.W."/>
            <person name="Tsang A."/>
            <person name="Grigoriev I.V."/>
            <person name="Stajich J.E."/>
            <person name="Spatafora J.W."/>
        </authorList>
    </citation>
    <scope>NUCLEOTIDE SEQUENCE</scope>
    <source>
        <strain evidence="2">RSA 2281</strain>
    </source>
</reference>
<dbReference type="Proteomes" id="UP001209540">
    <property type="component" value="Unassembled WGS sequence"/>
</dbReference>
<name>A0AAD5K9F4_9FUNG</name>
<sequence>MHPISHPIPRQPLTLQEPPAPHPRQNPKAEDAQPISCLSRIPSTIAWNKPCQIQLPDSSLTFIPEELLPIHQSCLLDPGLVALLATPHGPQAMNYAVMDDGESMALLATIMAQGPLPTP</sequence>
<keyword evidence="3" id="KW-1185">Reference proteome</keyword>
<accession>A0AAD5K9F4</accession>
<organism evidence="2 3">
    <name type="scientific">Phascolomyces articulosus</name>
    <dbReference type="NCBI Taxonomy" id="60185"/>
    <lineage>
        <taxon>Eukaryota</taxon>
        <taxon>Fungi</taxon>
        <taxon>Fungi incertae sedis</taxon>
        <taxon>Mucoromycota</taxon>
        <taxon>Mucoromycotina</taxon>
        <taxon>Mucoromycetes</taxon>
        <taxon>Mucorales</taxon>
        <taxon>Lichtheimiaceae</taxon>
        <taxon>Phascolomyces</taxon>
    </lineage>
</organism>
<comment type="caution">
    <text evidence="2">The sequence shown here is derived from an EMBL/GenBank/DDBJ whole genome shotgun (WGS) entry which is preliminary data.</text>
</comment>
<dbReference type="EMBL" id="JAIXMP010000015">
    <property type="protein sequence ID" value="KAI9261525.1"/>
    <property type="molecule type" value="Genomic_DNA"/>
</dbReference>